<reference evidence="2" key="1">
    <citation type="journal article" date="2014" name="Int. J. Syst. Evol. Microbiol.">
        <title>Complete genome sequence of Corynebacterium casei LMG S-19264T (=DSM 44701T), isolated from a smear-ripened cheese.</title>
        <authorList>
            <consortium name="US DOE Joint Genome Institute (JGI-PGF)"/>
            <person name="Walter F."/>
            <person name="Albersmeier A."/>
            <person name="Kalinowski J."/>
            <person name="Ruckert C."/>
        </authorList>
    </citation>
    <scope>NUCLEOTIDE SEQUENCE</scope>
    <source>
        <strain evidence="2">CGMCC 1.16548</strain>
    </source>
</reference>
<feature type="region of interest" description="Disordered" evidence="1">
    <location>
        <begin position="189"/>
        <end position="216"/>
    </location>
</feature>
<dbReference type="InterPro" id="IPR029033">
    <property type="entry name" value="His_PPase_superfam"/>
</dbReference>
<dbReference type="AlphaFoldDB" id="A0A8J3GPL0"/>
<dbReference type="Gene3D" id="3.40.50.1240">
    <property type="entry name" value="Phosphoglycerate mutase-like"/>
    <property type="match status" value="1"/>
</dbReference>
<accession>A0A8J3GPL0</accession>
<dbReference type="GO" id="GO:0016853">
    <property type="term" value="F:isomerase activity"/>
    <property type="evidence" value="ECO:0007669"/>
    <property type="project" value="UniProtKB-KW"/>
</dbReference>
<name>A0A8J3GPL0_9MICO</name>
<sequence length="216" mass="22209">MRGILDTAAPGPGLTELGTRQAHAVVEALGHESIAAIYVSKLLRTHETAAPLAAALGLTPVELDGTHEIEAGDVEGRSDHDAVRTYMTTVFAWGSGDPSPVMPGGPDGHAFFARFDGAIAQVAAEHPVDATVVVVSHGAAIRVWTGARVRNLGDGFTADNHLDNTGIVVVDGSPEAGWTALSWGGVPVGGAQLADPTADDPTGDALDEALDDPRDR</sequence>
<keyword evidence="2" id="KW-0413">Isomerase</keyword>
<protein>
    <submittedName>
        <fullName evidence="2">Isomerase</fullName>
    </submittedName>
</protein>
<organism evidence="2 3">
    <name type="scientific">Pseudolysinimonas yzui</name>
    <dbReference type="NCBI Taxonomy" id="2708254"/>
    <lineage>
        <taxon>Bacteria</taxon>
        <taxon>Bacillati</taxon>
        <taxon>Actinomycetota</taxon>
        <taxon>Actinomycetes</taxon>
        <taxon>Micrococcales</taxon>
        <taxon>Microbacteriaceae</taxon>
        <taxon>Pseudolysinimonas</taxon>
    </lineage>
</organism>
<dbReference type="PANTHER" id="PTHR48100:SF58">
    <property type="entry name" value="PE-PGRS FAMILY PROTEIN PE_PGRS11"/>
    <property type="match status" value="1"/>
</dbReference>
<evidence type="ECO:0000313" key="2">
    <source>
        <dbReference type="EMBL" id="GHF11688.1"/>
    </source>
</evidence>
<evidence type="ECO:0000256" key="1">
    <source>
        <dbReference type="SAM" id="MobiDB-lite"/>
    </source>
</evidence>
<gene>
    <name evidence="2" type="ORF">GCM10011600_11280</name>
</gene>
<feature type="compositionally biased region" description="Acidic residues" evidence="1">
    <location>
        <begin position="197"/>
        <end position="210"/>
    </location>
</feature>
<dbReference type="EMBL" id="BNAI01000001">
    <property type="protein sequence ID" value="GHF11688.1"/>
    <property type="molecule type" value="Genomic_DNA"/>
</dbReference>
<proteinExistence type="predicted"/>
<comment type="caution">
    <text evidence="2">The sequence shown here is derived from an EMBL/GenBank/DDBJ whole genome shotgun (WGS) entry which is preliminary data.</text>
</comment>
<dbReference type="Pfam" id="PF00300">
    <property type="entry name" value="His_Phos_1"/>
    <property type="match status" value="1"/>
</dbReference>
<keyword evidence="3" id="KW-1185">Reference proteome</keyword>
<dbReference type="InterPro" id="IPR013078">
    <property type="entry name" value="His_Pase_superF_clade-1"/>
</dbReference>
<evidence type="ECO:0000313" key="3">
    <source>
        <dbReference type="Proteomes" id="UP000617531"/>
    </source>
</evidence>
<dbReference type="GO" id="GO:0005737">
    <property type="term" value="C:cytoplasm"/>
    <property type="evidence" value="ECO:0007669"/>
    <property type="project" value="TreeGrafter"/>
</dbReference>
<dbReference type="PANTHER" id="PTHR48100">
    <property type="entry name" value="BROAD-SPECIFICITY PHOSPHATASE YOR283W-RELATED"/>
    <property type="match status" value="1"/>
</dbReference>
<dbReference type="InterPro" id="IPR050275">
    <property type="entry name" value="PGM_Phosphatase"/>
</dbReference>
<dbReference type="Proteomes" id="UP000617531">
    <property type="component" value="Unassembled WGS sequence"/>
</dbReference>
<dbReference type="CDD" id="cd07067">
    <property type="entry name" value="HP_PGM_like"/>
    <property type="match status" value="1"/>
</dbReference>
<dbReference type="GO" id="GO:0016791">
    <property type="term" value="F:phosphatase activity"/>
    <property type="evidence" value="ECO:0007669"/>
    <property type="project" value="TreeGrafter"/>
</dbReference>
<dbReference type="SUPFAM" id="SSF53254">
    <property type="entry name" value="Phosphoglycerate mutase-like"/>
    <property type="match status" value="1"/>
</dbReference>
<reference evidence="2" key="2">
    <citation type="submission" date="2020-09" db="EMBL/GenBank/DDBJ databases">
        <authorList>
            <person name="Sun Q."/>
            <person name="Zhou Y."/>
        </authorList>
    </citation>
    <scope>NUCLEOTIDE SEQUENCE</scope>
    <source>
        <strain evidence="2">CGMCC 1.16548</strain>
    </source>
</reference>